<dbReference type="GO" id="GO:0008840">
    <property type="term" value="F:4-hydroxy-tetrahydrodipicolinate synthase activity"/>
    <property type="evidence" value="ECO:0007669"/>
    <property type="project" value="TreeGrafter"/>
</dbReference>
<evidence type="ECO:0000256" key="1">
    <source>
        <dbReference type="ARBA" id="ARBA00007592"/>
    </source>
</evidence>
<feature type="active site" description="Proton donor/acceptor" evidence="4">
    <location>
        <position position="143"/>
    </location>
</feature>
<reference evidence="5 6" key="1">
    <citation type="submission" date="2020-07" db="EMBL/GenBank/DDBJ databases">
        <title>Sequencing the genomes of 1000 actinobacteria strains.</title>
        <authorList>
            <person name="Klenk H.-P."/>
        </authorList>
    </citation>
    <scope>NUCLEOTIDE SEQUENCE [LARGE SCALE GENOMIC DNA]</scope>
    <source>
        <strain evidence="5 6">DSM 26487</strain>
    </source>
</reference>
<dbReference type="RefSeq" id="WP_179660897.1">
    <property type="nucleotide sequence ID" value="NZ_JACBZR010000001.1"/>
</dbReference>
<dbReference type="CDD" id="cd00408">
    <property type="entry name" value="DHDPS-like"/>
    <property type="match status" value="1"/>
</dbReference>
<protein>
    <submittedName>
        <fullName evidence="5">Dihydrodipicolinate synthase/N-acetylneuraminate lyase</fullName>
    </submittedName>
</protein>
<comment type="caution">
    <text evidence="5">The sequence shown here is derived from an EMBL/GenBank/DDBJ whole genome shotgun (WGS) entry which is preliminary data.</text>
</comment>
<keyword evidence="6" id="KW-1185">Reference proteome</keyword>
<dbReference type="EMBL" id="JACBZR010000001">
    <property type="protein sequence ID" value="NYI80736.1"/>
    <property type="molecule type" value="Genomic_DNA"/>
</dbReference>
<sequence length="322" mass="34494">MSAALSAATLTGVWGPVLLPLRADDDIDRSRLEAEIRTLAESRLHGIYAHGTAGEMHLLLDDESDRVSRMLASACAATGKPFQLGASHPVPQVTLERIARTRELRPAAYQVALPDWLPLTDDECVAFVTRVAEAAESIPLVLYNPGHATTTLTPRLLGRLLDETPSLIGVKVPGGDDAWWDELRTLGVLERCAVFVPGHRLASGLARGASGSYSNIAGLSPAGAVRWYDLMTADPATAGDLERRIGEWFTRHVLPLQRAGVSDPALDKLLAAVGGWADIGLRVRWPYRPAPDSAVAAARDDAYALLPELFPVLPADTIPKGA</sequence>
<evidence type="ECO:0000256" key="4">
    <source>
        <dbReference type="PIRSR" id="PIRSR001365-1"/>
    </source>
</evidence>
<keyword evidence="2 3" id="KW-0456">Lyase</keyword>
<organism evidence="5 6">
    <name type="scientific">Nocardioides panzhihuensis</name>
    <dbReference type="NCBI Taxonomy" id="860243"/>
    <lineage>
        <taxon>Bacteria</taxon>
        <taxon>Bacillati</taxon>
        <taxon>Actinomycetota</taxon>
        <taxon>Actinomycetes</taxon>
        <taxon>Propionibacteriales</taxon>
        <taxon>Nocardioidaceae</taxon>
        <taxon>Nocardioides</taxon>
    </lineage>
</organism>
<feature type="active site" description="Schiff-base intermediate with substrate" evidence="4">
    <location>
        <position position="171"/>
    </location>
</feature>
<comment type="similarity">
    <text evidence="1 3">Belongs to the DapA family.</text>
</comment>
<dbReference type="AlphaFoldDB" id="A0A7Z0IV74"/>
<dbReference type="Gene3D" id="3.20.20.70">
    <property type="entry name" value="Aldolase class I"/>
    <property type="match status" value="1"/>
</dbReference>
<evidence type="ECO:0000313" key="5">
    <source>
        <dbReference type="EMBL" id="NYI80736.1"/>
    </source>
</evidence>
<name>A0A7Z0IV74_9ACTN</name>
<proteinExistence type="inferred from homology"/>
<dbReference type="InterPro" id="IPR013785">
    <property type="entry name" value="Aldolase_TIM"/>
</dbReference>
<dbReference type="PANTHER" id="PTHR12128:SF66">
    <property type="entry name" value="4-HYDROXY-2-OXOGLUTARATE ALDOLASE, MITOCHONDRIAL"/>
    <property type="match status" value="1"/>
</dbReference>
<dbReference type="Pfam" id="PF00701">
    <property type="entry name" value="DHDPS"/>
    <property type="match status" value="1"/>
</dbReference>
<dbReference type="InterPro" id="IPR002220">
    <property type="entry name" value="DapA-like"/>
</dbReference>
<evidence type="ECO:0000256" key="2">
    <source>
        <dbReference type="ARBA" id="ARBA00023239"/>
    </source>
</evidence>
<gene>
    <name evidence="5" type="ORF">BJ988_005384</name>
</gene>
<dbReference type="PIRSF" id="PIRSF001365">
    <property type="entry name" value="DHDPS"/>
    <property type="match status" value="1"/>
</dbReference>
<dbReference type="PANTHER" id="PTHR12128">
    <property type="entry name" value="DIHYDRODIPICOLINATE SYNTHASE"/>
    <property type="match status" value="1"/>
</dbReference>
<evidence type="ECO:0000313" key="6">
    <source>
        <dbReference type="Proteomes" id="UP000564496"/>
    </source>
</evidence>
<dbReference type="SMART" id="SM01130">
    <property type="entry name" value="DHDPS"/>
    <property type="match status" value="1"/>
</dbReference>
<dbReference type="Proteomes" id="UP000564496">
    <property type="component" value="Unassembled WGS sequence"/>
</dbReference>
<dbReference type="SUPFAM" id="SSF51569">
    <property type="entry name" value="Aldolase"/>
    <property type="match status" value="1"/>
</dbReference>
<accession>A0A7Z0IV74</accession>
<evidence type="ECO:0000256" key="3">
    <source>
        <dbReference type="PIRNR" id="PIRNR001365"/>
    </source>
</evidence>